<name>A0ACC3DD39_9PEZI</name>
<proteinExistence type="predicted"/>
<dbReference type="Proteomes" id="UP001186974">
    <property type="component" value="Unassembled WGS sequence"/>
</dbReference>
<protein>
    <submittedName>
        <fullName evidence="1">Uncharacterized protein</fullName>
    </submittedName>
</protein>
<organism evidence="1 2">
    <name type="scientific">Coniosporium uncinatum</name>
    <dbReference type="NCBI Taxonomy" id="93489"/>
    <lineage>
        <taxon>Eukaryota</taxon>
        <taxon>Fungi</taxon>
        <taxon>Dikarya</taxon>
        <taxon>Ascomycota</taxon>
        <taxon>Pezizomycotina</taxon>
        <taxon>Dothideomycetes</taxon>
        <taxon>Dothideomycetes incertae sedis</taxon>
        <taxon>Coniosporium</taxon>
    </lineage>
</organism>
<reference evidence="1" key="1">
    <citation type="submission" date="2024-09" db="EMBL/GenBank/DDBJ databases">
        <title>Black Yeasts Isolated from many extreme environments.</title>
        <authorList>
            <person name="Coleine C."/>
            <person name="Stajich J.E."/>
            <person name="Selbmann L."/>
        </authorList>
    </citation>
    <scope>NUCLEOTIDE SEQUENCE</scope>
    <source>
        <strain evidence="1">CCFEE 5737</strain>
    </source>
</reference>
<keyword evidence="2" id="KW-1185">Reference proteome</keyword>
<sequence>MPPRARALVHEDSKPEDSTAHLKAKLAAQSAGTRGGKRAPSGAHTGSNLKEVVSSSSKNDTATVGAAGQGTQNGSATGGGINWAAEDPSLLHRYRSTYQLQTPSAFKNPHADAILLTGIGRFSPTMARVKKKQRTTNDQLAMQVRKNFNNLAVKEDEVITELLYKIKNKVLRRLETIASWITYLRDERRRSERPSESRNTYSLPHLRGDEIMLLEPRKAAFCCPERQTAIPQHTSTMERASIAALPVLCITHSATTSKSAPSRRYLSIANSFHPSPTSYATKDPYGSLGVSKSASAAEIKKAYYALAKKYHPDTNKDPSAKDKFADAQSAYEILSDSKKKEAYDTYGSAAFDQGAGGFDPGAAGQGNPFAGAGGFGGFGGFGGQGGFSSQGGGFGAQFNFEDLFGAFTGQQGGRRGRGRGQRANPFQEATVYVGQDIEVQTNISFMDAAKGVSKDISVTPLVDCGTCGGSGLKKNIKREECKACDGTGSRVTVLQGFQMATTCGACNGEGQTVPKGGHCGTCSGEGAVRQRHTVKIEIPGGVEDGMRLRVQGEGDAAPTRGMAKGQPGDLYVSIRVAPDHRFGRVGADILFTANVPLTTAILGGELTVPTLEGDVKVKVPTGTSSGEKLTLSGQGMKRLSTGGRRSSAKGDLKVEFRVQMPKYLSANQRTIVEMLADEMGDKGARRVMNFGKQQEQQQQQQQRQQTDFEKPSSSSSSSAPRSTATGSGTTTSSSTTARSKEDLEREMREREKEEHKNEGWMKSAWHTLTGQHDHLNEDGGKNKAGEGKQQPEDEEQRKKASGSG</sequence>
<evidence type="ECO:0000313" key="1">
    <source>
        <dbReference type="EMBL" id="KAK3065399.1"/>
    </source>
</evidence>
<comment type="caution">
    <text evidence="1">The sequence shown here is derived from an EMBL/GenBank/DDBJ whole genome shotgun (WGS) entry which is preliminary data.</text>
</comment>
<gene>
    <name evidence="1" type="ORF">LTS18_009242</name>
</gene>
<accession>A0ACC3DD39</accession>
<dbReference type="EMBL" id="JAWDJW010006336">
    <property type="protein sequence ID" value="KAK3065399.1"/>
    <property type="molecule type" value="Genomic_DNA"/>
</dbReference>
<evidence type="ECO:0000313" key="2">
    <source>
        <dbReference type="Proteomes" id="UP001186974"/>
    </source>
</evidence>